<keyword evidence="4 6" id="KW-0560">Oxidoreductase</keyword>
<feature type="signal peptide" evidence="8">
    <location>
        <begin position="1"/>
        <end position="21"/>
    </location>
</feature>
<dbReference type="InterPro" id="IPR016182">
    <property type="entry name" value="Cu_amine_oxidase_N-reg"/>
</dbReference>
<evidence type="ECO:0000256" key="5">
    <source>
        <dbReference type="ARBA" id="ARBA00023008"/>
    </source>
</evidence>
<keyword evidence="2 6" id="KW-0479">Metal-binding</keyword>
<feature type="domain" description="Copper amine oxidase N2-terminal" evidence="10">
    <location>
        <begin position="37"/>
        <end position="122"/>
    </location>
</feature>
<dbReference type="InterPro" id="IPR036460">
    <property type="entry name" value="Cu_amine_oxidase_C_sf"/>
</dbReference>
<dbReference type="PANTHER" id="PTHR10638">
    <property type="entry name" value="COPPER AMINE OXIDASE"/>
    <property type="match status" value="1"/>
</dbReference>
<dbReference type="EC" id="1.4.3.-" evidence="6"/>
<keyword evidence="13" id="KW-1185">Reference proteome</keyword>
<evidence type="ECO:0000256" key="6">
    <source>
        <dbReference type="RuleBase" id="RU000672"/>
    </source>
</evidence>
<gene>
    <name evidence="12" type="ORF">KSP40_PGU003760</name>
</gene>
<keyword evidence="3 6" id="KW-0801">TPQ</keyword>
<evidence type="ECO:0000256" key="7">
    <source>
        <dbReference type="SAM" id="MobiDB-lite"/>
    </source>
</evidence>
<keyword evidence="8" id="KW-0732">Signal</keyword>
<dbReference type="PANTHER" id="PTHR10638:SF41">
    <property type="entry name" value="AMINE OXIDASE"/>
    <property type="match status" value="1"/>
</dbReference>
<feature type="region of interest" description="Disordered" evidence="7">
    <location>
        <begin position="411"/>
        <end position="433"/>
    </location>
</feature>
<evidence type="ECO:0000256" key="2">
    <source>
        <dbReference type="ARBA" id="ARBA00022723"/>
    </source>
</evidence>
<protein>
    <recommendedName>
        <fullName evidence="6">Amine oxidase</fullName>
        <ecNumber evidence="6">1.4.3.-</ecNumber>
    </recommendedName>
</protein>
<comment type="similarity">
    <text evidence="1 6">Belongs to the copper/topaquinone oxidase family.</text>
</comment>
<dbReference type="Gene3D" id="2.70.98.20">
    <property type="entry name" value="Copper amine oxidase, catalytic domain"/>
    <property type="match status" value="1"/>
</dbReference>
<evidence type="ECO:0000256" key="4">
    <source>
        <dbReference type="ARBA" id="ARBA00023002"/>
    </source>
</evidence>
<evidence type="ECO:0000259" key="11">
    <source>
        <dbReference type="Pfam" id="PF02728"/>
    </source>
</evidence>
<feature type="domain" description="Copper amine oxidase N3-terminal" evidence="11">
    <location>
        <begin position="131"/>
        <end position="231"/>
    </location>
</feature>
<comment type="cofactor">
    <cofactor evidence="6">
        <name>Cu cation</name>
        <dbReference type="ChEBI" id="CHEBI:23378"/>
    </cofactor>
    <text evidence="6">Contains 1 topaquinone per subunit.</text>
</comment>
<evidence type="ECO:0000259" key="9">
    <source>
        <dbReference type="Pfam" id="PF01179"/>
    </source>
</evidence>
<accession>A0ABR2LN95</accession>
<comment type="PTM">
    <text evidence="6">Topaquinone (TPQ) is generated by copper-dependent autoxidation of a specific tyrosyl residue.</text>
</comment>
<dbReference type="Pfam" id="PF01179">
    <property type="entry name" value="Cu_amine_oxid"/>
    <property type="match status" value="1"/>
</dbReference>
<dbReference type="Gene3D" id="3.10.450.40">
    <property type="match status" value="2"/>
</dbReference>
<name>A0ABR2LN95_9ASPA</name>
<evidence type="ECO:0000256" key="8">
    <source>
        <dbReference type="SAM" id="SignalP"/>
    </source>
</evidence>
<organism evidence="12 13">
    <name type="scientific">Platanthera guangdongensis</name>
    <dbReference type="NCBI Taxonomy" id="2320717"/>
    <lineage>
        <taxon>Eukaryota</taxon>
        <taxon>Viridiplantae</taxon>
        <taxon>Streptophyta</taxon>
        <taxon>Embryophyta</taxon>
        <taxon>Tracheophyta</taxon>
        <taxon>Spermatophyta</taxon>
        <taxon>Magnoliopsida</taxon>
        <taxon>Liliopsida</taxon>
        <taxon>Asparagales</taxon>
        <taxon>Orchidaceae</taxon>
        <taxon>Orchidoideae</taxon>
        <taxon>Orchideae</taxon>
        <taxon>Orchidinae</taxon>
        <taxon>Platanthera</taxon>
    </lineage>
</organism>
<dbReference type="SUPFAM" id="SSF49998">
    <property type="entry name" value="Amine oxidase catalytic domain"/>
    <property type="match status" value="1"/>
</dbReference>
<dbReference type="InterPro" id="IPR015802">
    <property type="entry name" value="Cu_amine_oxidase_N3"/>
</dbReference>
<dbReference type="Proteomes" id="UP001412067">
    <property type="component" value="Unassembled WGS sequence"/>
</dbReference>
<sequence>MESLIPVSFFFLVTIITSASSSPPSSVDSHLGNIASHPLDPLTFSEISVARSILISHPPFSHPNPFPSIHSLSLLEPPKSSVLSWIPASPLPSRRASVTAYSPNITHLLTLDISSRSVLSHSTIPHPSAFPRITLTDFSLAASVAIADPRVVRAAIARGLDPSRLSCFPLSPGWFGPEEEGRRLAKIQCFALSPSTANFYMRPLEGLTALVDIDAGAVLWVRDEGLQIPVPSGDGTDYRFTGRRAGSGGAGMEMTGGGRGFVVEGGHTVKWGRWELHLKADERAGMVVSTARVRDDYDEGQRWRSVMYKGMSSELFVPYMDGSQGWYYRGYMDAGEYGLGTCALPLVRLNDCPRNAYYMDAVFVREDGEPYVRRDVICLFERYAGDVAWRHSELFSHEDVMHMSHSSQESGLNCKATAPPNSAENPCPLTEGA</sequence>
<evidence type="ECO:0000259" key="10">
    <source>
        <dbReference type="Pfam" id="PF02727"/>
    </source>
</evidence>
<dbReference type="EMBL" id="JBBWWR010000017">
    <property type="protein sequence ID" value="KAK8945756.1"/>
    <property type="molecule type" value="Genomic_DNA"/>
</dbReference>
<dbReference type="InterPro" id="IPR000269">
    <property type="entry name" value="Cu_amine_oxidase"/>
</dbReference>
<keyword evidence="5 6" id="KW-0186">Copper</keyword>
<evidence type="ECO:0000256" key="3">
    <source>
        <dbReference type="ARBA" id="ARBA00022772"/>
    </source>
</evidence>
<evidence type="ECO:0000256" key="1">
    <source>
        <dbReference type="ARBA" id="ARBA00007983"/>
    </source>
</evidence>
<dbReference type="Pfam" id="PF02728">
    <property type="entry name" value="Cu_amine_oxidN3"/>
    <property type="match status" value="1"/>
</dbReference>
<dbReference type="InterPro" id="IPR015798">
    <property type="entry name" value="Cu_amine_oxidase_C"/>
</dbReference>
<evidence type="ECO:0000313" key="13">
    <source>
        <dbReference type="Proteomes" id="UP001412067"/>
    </source>
</evidence>
<evidence type="ECO:0000313" key="12">
    <source>
        <dbReference type="EMBL" id="KAK8945756.1"/>
    </source>
</evidence>
<proteinExistence type="inferred from homology"/>
<feature type="chain" id="PRO_5045793715" description="Amine oxidase" evidence="8">
    <location>
        <begin position="22"/>
        <end position="433"/>
    </location>
</feature>
<comment type="caution">
    <text evidence="12">The sequence shown here is derived from an EMBL/GenBank/DDBJ whole genome shotgun (WGS) entry which is preliminary data.</text>
</comment>
<feature type="domain" description="Copper amine oxidase catalytic" evidence="9">
    <location>
        <begin position="257"/>
        <end position="398"/>
    </location>
</feature>
<reference evidence="12 13" key="1">
    <citation type="journal article" date="2022" name="Nat. Plants">
        <title>Genomes of leafy and leafless Platanthera orchids illuminate the evolution of mycoheterotrophy.</title>
        <authorList>
            <person name="Li M.H."/>
            <person name="Liu K.W."/>
            <person name="Li Z."/>
            <person name="Lu H.C."/>
            <person name="Ye Q.L."/>
            <person name="Zhang D."/>
            <person name="Wang J.Y."/>
            <person name="Li Y.F."/>
            <person name="Zhong Z.M."/>
            <person name="Liu X."/>
            <person name="Yu X."/>
            <person name="Liu D.K."/>
            <person name="Tu X.D."/>
            <person name="Liu B."/>
            <person name="Hao Y."/>
            <person name="Liao X.Y."/>
            <person name="Jiang Y.T."/>
            <person name="Sun W.H."/>
            <person name="Chen J."/>
            <person name="Chen Y.Q."/>
            <person name="Ai Y."/>
            <person name="Zhai J.W."/>
            <person name="Wu S.S."/>
            <person name="Zhou Z."/>
            <person name="Hsiao Y.Y."/>
            <person name="Wu W.L."/>
            <person name="Chen Y.Y."/>
            <person name="Lin Y.F."/>
            <person name="Hsu J.L."/>
            <person name="Li C.Y."/>
            <person name="Wang Z.W."/>
            <person name="Zhao X."/>
            <person name="Zhong W.Y."/>
            <person name="Ma X.K."/>
            <person name="Ma L."/>
            <person name="Huang J."/>
            <person name="Chen G.Z."/>
            <person name="Huang M.Z."/>
            <person name="Huang L."/>
            <person name="Peng D.H."/>
            <person name="Luo Y.B."/>
            <person name="Zou S.Q."/>
            <person name="Chen S.P."/>
            <person name="Lan S."/>
            <person name="Tsai W.C."/>
            <person name="Van de Peer Y."/>
            <person name="Liu Z.J."/>
        </authorList>
    </citation>
    <scope>NUCLEOTIDE SEQUENCE [LARGE SCALE GENOMIC DNA]</scope>
    <source>
        <strain evidence="12">Lor288</strain>
    </source>
</reference>
<dbReference type="InterPro" id="IPR015800">
    <property type="entry name" value="Cu_amine_oxidase_N2"/>
</dbReference>
<dbReference type="SUPFAM" id="SSF54416">
    <property type="entry name" value="Amine oxidase N-terminal region"/>
    <property type="match status" value="2"/>
</dbReference>
<dbReference type="Pfam" id="PF02727">
    <property type="entry name" value="Cu_amine_oxidN2"/>
    <property type="match status" value="1"/>
</dbReference>